<protein>
    <submittedName>
        <fullName evidence="2">Diguanylate phosphodiesterase</fullName>
    </submittedName>
</protein>
<dbReference type="PROSITE" id="PS50883">
    <property type="entry name" value="EAL"/>
    <property type="match status" value="1"/>
</dbReference>
<proteinExistence type="predicted"/>
<dbReference type="PANTHER" id="PTHR33121">
    <property type="entry name" value="CYCLIC DI-GMP PHOSPHODIESTERASE PDEF"/>
    <property type="match status" value="1"/>
</dbReference>
<dbReference type="InterPro" id="IPR001633">
    <property type="entry name" value="EAL_dom"/>
</dbReference>
<name>E8T667_THEA1</name>
<reference evidence="2" key="1">
    <citation type="submission" date="2011-01" db="EMBL/GenBank/DDBJ databases">
        <title>Complete sequence of chromosome of Thermovibrio ammonificans HB-1.</title>
        <authorList>
            <consortium name="US DOE Joint Genome Institute"/>
            <person name="Lucas S."/>
            <person name="Copeland A."/>
            <person name="Lapidus A."/>
            <person name="Cheng J.-F."/>
            <person name="Goodwin L."/>
            <person name="Pitluck S."/>
            <person name="Davenport K."/>
            <person name="Detter J.C."/>
            <person name="Han C."/>
            <person name="Tapia R."/>
            <person name="Land M."/>
            <person name="Hauser L."/>
            <person name="Kyrpides N."/>
            <person name="Ivanova N."/>
            <person name="Ovchinnikova G."/>
            <person name="Vetriani C."/>
            <person name="Woyke T."/>
        </authorList>
    </citation>
    <scope>NUCLEOTIDE SEQUENCE [LARGE SCALE GENOMIC DNA]</scope>
    <source>
        <strain evidence="2">HB-1</strain>
    </source>
</reference>
<feature type="domain" description="EAL" evidence="1">
    <location>
        <begin position="414"/>
        <end position="655"/>
    </location>
</feature>
<evidence type="ECO:0000313" key="3">
    <source>
        <dbReference type="Proteomes" id="UP000006362"/>
    </source>
</evidence>
<dbReference type="STRING" id="648996.Theam_0683"/>
<dbReference type="OrthoDB" id="7057390at2"/>
<dbReference type="SMART" id="SM00052">
    <property type="entry name" value="EAL"/>
    <property type="match status" value="1"/>
</dbReference>
<keyword evidence="3" id="KW-1185">Reference proteome</keyword>
<dbReference type="Pfam" id="PF00563">
    <property type="entry name" value="EAL"/>
    <property type="match status" value="1"/>
</dbReference>
<gene>
    <name evidence="2" type="ordered locus">Theam_0683</name>
</gene>
<sequence length="655" mass="74973">MEGMDTELHSEILSFFEDHCKRYTESLSEILRKHIGINGNTDAFCRSLIPKVSRLLELFLSGQDDAFKSEAVELGRRIFRKNLPVSVVVNAFNSLLFDSIDFASRSTFSEEFSLFLAFVRKVTNYVALGFIYESVSAKERFFLRESVSRSSVRTMFQLFLRIRKVLYGEGDTITERNCPLSQLFDTLEFRLVSSKHGIRRQLELLHEAVHTHENLFKEYFKRGNYLSAYLTLVNFYHTLEKLIHLFVQIERGKNAVRLEDIVNFLASEKGPFVLFALDPKHLSSINRALGYNVGDEIFRYIDSALQAKFQGSSYAVFRCFHSAVCVLVEGKLSGIDFEGLFKRIRLKLKRRFRELPTDVDISGFLIKVPQELSGDKDAISSAVRLAIRESKRRVGELFTLDLSSEEEKREVIILKNLYKGIVESLVLERVGIALQGIYSPDGKVEHWEALVRFKDDEGNIVPAYKFIDLLYDYNLIDRLDILVLKKVQQNVHLFKGKSIFFNLSPVTLTGKRSGSQLRELTRSLVESGLGLNFGFEITEQAALEAFLPIVDFFREFNLPLAIDDFGNGYSSFSKFIDLVELVPVKYLKIDGSYVKRLTTSDKAVKVVRTIVSMANSLGIKTIAEFVESEEIFKLLKEMGVELFQGYYFGKPQLVV</sequence>
<dbReference type="Gene3D" id="3.30.70.270">
    <property type="match status" value="1"/>
</dbReference>
<dbReference type="InterPro" id="IPR029787">
    <property type="entry name" value="Nucleotide_cyclase"/>
</dbReference>
<dbReference type="GO" id="GO:0071111">
    <property type="term" value="F:cyclic-guanylate-specific phosphodiesterase activity"/>
    <property type="evidence" value="ECO:0007669"/>
    <property type="project" value="InterPro"/>
</dbReference>
<dbReference type="CDD" id="cd01948">
    <property type="entry name" value="EAL"/>
    <property type="match status" value="1"/>
</dbReference>
<dbReference type="RefSeq" id="WP_013537437.1">
    <property type="nucleotide sequence ID" value="NC_014926.1"/>
</dbReference>
<dbReference type="SUPFAM" id="SSF55073">
    <property type="entry name" value="Nucleotide cyclase"/>
    <property type="match status" value="1"/>
</dbReference>
<dbReference type="Gene3D" id="3.20.20.450">
    <property type="entry name" value="EAL domain"/>
    <property type="match status" value="1"/>
</dbReference>
<dbReference type="AlphaFoldDB" id="E8T667"/>
<dbReference type="KEGG" id="tam:Theam_0683"/>
<evidence type="ECO:0000313" key="2">
    <source>
        <dbReference type="EMBL" id="ADU96651.1"/>
    </source>
</evidence>
<dbReference type="InterPro" id="IPR043128">
    <property type="entry name" value="Rev_trsase/Diguanyl_cyclase"/>
</dbReference>
<dbReference type="eggNOG" id="COG2200">
    <property type="taxonomic scope" value="Bacteria"/>
</dbReference>
<dbReference type="HOGENOM" id="CLU_000445_70_50_0"/>
<dbReference type="SUPFAM" id="SSF141868">
    <property type="entry name" value="EAL domain-like"/>
    <property type="match status" value="1"/>
</dbReference>
<dbReference type="InterPro" id="IPR035919">
    <property type="entry name" value="EAL_sf"/>
</dbReference>
<dbReference type="Proteomes" id="UP000006362">
    <property type="component" value="Chromosome"/>
</dbReference>
<evidence type="ECO:0000259" key="1">
    <source>
        <dbReference type="PROSITE" id="PS50883"/>
    </source>
</evidence>
<accession>E8T667</accession>
<dbReference type="InterPro" id="IPR050706">
    <property type="entry name" value="Cyclic-di-GMP_PDE-like"/>
</dbReference>
<dbReference type="EMBL" id="CP002444">
    <property type="protein sequence ID" value="ADU96651.1"/>
    <property type="molecule type" value="Genomic_DNA"/>
</dbReference>
<organism evidence="2 3">
    <name type="scientific">Thermovibrio ammonificans (strain DSM 15698 / JCM 12110 / HB-1)</name>
    <dbReference type="NCBI Taxonomy" id="648996"/>
    <lineage>
        <taxon>Bacteria</taxon>
        <taxon>Pseudomonadati</taxon>
        <taxon>Aquificota</taxon>
        <taxon>Aquificia</taxon>
        <taxon>Desulfurobacteriales</taxon>
        <taxon>Desulfurobacteriaceae</taxon>
        <taxon>Thermovibrio</taxon>
    </lineage>
</organism>
<dbReference type="eggNOG" id="COG2199">
    <property type="taxonomic scope" value="Bacteria"/>
</dbReference>
<dbReference type="PANTHER" id="PTHR33121:SF70">
    <property type="entry name" value="SIGNALING PROTEIN YKOW"/>
    <property type="match status" value="1"/>
</dbReference>